<evidence type="ECO:0000313" key="5">
    <source>
        <dbReference type="EMBL" id="KAF9416162.1"/>
    </source>
</evidence>
<dbReference type="AlphaFoldDB" id="A0A835GJ68"/>
<accession>A0A835GJ68</accession>
<organism evidence="5 6">
    <name type="scientific">Spodoptera exigua</name>
    <name type="common">Beet armyworm</name>
    <name type="synonym">Noctua fulgens</name>
    <dbReference type="NCBI Taxonomy" id="7107"/>
    <lineage>
        <taxon>Eukaryota</taxon>
        <taxon>Metazoa</taxon>
        <taxon>Ecdysozoa</taxon>
        <taxon>Arthropoda</taxon>
        <taxon>Hexapoda</taxon>
        <taxon>Insecta</taxon>
        <taxon>Pterygota</taxon>
        <taxon>Neoptera</taxon>
        <taxon>Endopterygota</taxon>
        <taxon>Lepidoptera</taxon>
        <taxon>Glossata</taxon>
        <taxon>Ditrysia</taxon>
        <taxon>Noctuoidea</taxon>
        <taxon>Noctuidae</taxon>
        <taxon>Amphipyrinae</taxon>
        <taxon>Spodoptera</taxon>
    </lineage>
</organism>
<evidence type="ECO:0000259" key="4">
    <source>
        <dbReference type="Pfam" id="PF00188"/>
    </source>
</evidence>
<keyword evidence="2" id="KW-0964">Secreted</keyword>
<keyword evidence="6" id="KW-1185">Reference proteome</keyword>
<name>A0A835GJ68_SPOEX</name>
<gene>
    <name evidence="5" type="ORF">HW555_006414</name>
</gene>
<proteinExistence type="predicted"/>
<dbReference type="CDD" id="cd05380">
    <property type="entry name" value="CAP_euk"/>
    <property type="match status" value="1"/>
</dbReference>
<dbReference type="InterPro" id="IPR014044">
    <property type="entry name" value="CAP_dom"/>
</dbReference>
<feature type="non-terminal residue" evidence="5">
    <location>
        <position position="1"/>
    </location>
</feature>
<keyword evidence="3" id="KW-0812">Transmembrane</keyword>
<evidence type="ECO:0000256" key="2">
    <source>
        <dbReference type="ARBA" id="ARBA00022525"/>
    </source>
</evidence>
<dbReference type="Gene3D" id="3.40.33.10">
    <property type="entry name" value="CAP"/>
    <property type="match status" value="1"/>
</dbReference>
<keyword evidence="3" id="KW-0472">Membrane</keyword>
<reference evidence="5" key="1">
    <citation type="submission" date="2020-08" db="EMBL/GenBank/DDBJ databases">
        <title>Spodoptera exigua strain:BAW_Kor-Di-RS1 Genome sequencing and assembly.</title>
        <authorList>
            <person name="Kim J."/>
            <person name="Nam H.Y."/>
            <person name="Kwon M."/>
            <person name="Choi J.H."/>
            <person name="Cho S.R."/>
            <person name="Kim G.-H."/>
        </authorList>
    </citation>
    <scope>NUCLEOTIDE SEQUENCE</scope>
    <source>
        <strain evidence="5">BAW_Kor-Di-RS1</strain>
        <tissue evidence="5">Whole-body</tissue>
    </source>
</reference>
<dbReference type="SUPFAM" id="SSF55797">
    <property type="entry name" value="PR-1-like"/>
    <property type="match status" value="1"/>
</dbReference>
<comment type="caution">
    <text evidence="5">The sequence shown here is derived from an EMBL/GenBank/DDBJ whole genome shotgun (WGS) entry which is preliminary data.</text>
</comment>
<dbReference type="InterPro" id="IPR035940">
    <property type="entry name" value="CAP_sf"/>
</dbReference>
<keyword evidence="3" id="KW-1133">Transmembrane helix</keyword>
<dbReference type="EMBL" id="JACKWZ010000095">
    <property type="protein sequence ID" value="KAF9416162.1"/>
    <property type="molecule type" value="Genomic_DNA"/>
</dbReference>
<dbReference type="GO" id="GO:0005576">
    <property type="term" value="C:extracellular region"/>
    <property type="evidence" value="ECO:0007669"/>
    <property type="project" value="UniProtKB-SubCell"/>
</dbReference>
<comment type="subcellular location">
    <subcellularLocation>
        <location evidence="1">Secreted</location>
    </subcellularLocation>
</comment>
<dbReference type="Pfam" id="PF00188">
    <property type="entry name" value="CAP"/>
    <property type="match status" value="1"/>
</dbReference>
<evidence type="ECO:0000313" key="6">
    <source>
        <dbReference type="Proteomes" id="UP000648187"/>
    </source>
</evidence>
<sequence length="515" mass="58395">MLFVAKPIGVTLVMIYVTFTISLICVLIVKITLTNSFKVFDKLDANYYCVNGRRLCAESTRPAPHAVCRYHGHEGDCRHYKYYDISENMASEIVSRINRVRSAVANGQAEGEDGYLPKGYGMMRVSWDSELAAIAKLVIFMCHSQTDYTCAATSKFSNPIMAYLSSANVDSMEEAVDDILREFEEYRVMIDDVFVGPNIRNEEPKLRFLRLVVGDLTHIGCALAVYQSYQNDMTHLKCYMSHAPVQNMPVYNTDPPGPEDRTSPRCGCPSGYKEDEGCLCVPMNIAPSPTGTRPSSINGYYQPQPESINKLKPIKQMVRHHTRPNTFPTIIWPATETPGGSNDSCKPKIVMMPIFTLQNDPRLKRYGIKKNKSIEPSKLTLRSQLLYNVKKAREKEGIQFYSSEEKHSPTHNQKWKRIVSILDLLEMKGKSMNLTSREVMEARRKLKEIHEEVLGKTEYDLFDGVREAVIVANDVEETAKHCYGDKVHKPEGNFREDGTYNTGADVVYGDRFQTP</sequence>
<feature type="transmembrane region" description="Helical" evidence="3">
    <location>
        <begin position="12"/>
        <end position="33"/>
    </location>
</feature>
<feature type="domain" description="SCP" evidence="4">
    <location>
        <begin position="95"/>
        <end position="238"/>
    </location>
</feature>
<evidence type="ECO:0000256" key="1">
    <source>
        <dbReference type="ARBA" id="ARBA00004613"/>
    </source>
</evidence>
<protein>
    <recommendedName>
        <fullName evidence="4">SCP domain-containing protein</fullName>
    </recommendedName>
</protein>
<dbReference type="Proteomes" id="UP000648187">
    <property type="component" value="Unassembled WGS sequence"/>
</dbReference>
<evidence type="ECO:0000256" key="3">
    <source>
        <dbReference type="SAM" id="Phobius"/>
    </source>
</evidence>